<dbReference type="GO" id="GO:0160136">
    <property type="term" value="F:16S rRNA pseudouridine(516) synthase activity"/>
    <property type="evidence" value="ECO:0007669"/>
    <property type="project" value="UniProtKB-EC"/>
</dbReference>
<dbReference type="GO" id="GO:0000455">
    <property type="term" value="P:enzyme-directed rRNA pseudouridine synthesis"/>
    <property type="evidence" value="ECO:0007669"/>
    <property type="project" value="UniProtKB-ARBA"/>
</dbReference>
<dbReference type="InterPro" id="IPR018496">
    <property type="entry name" value="PsdUridine_synth_RsuA/RluB_CS"/>
</dbReference>
<evidence type="ECO:0000256" key="5">
    <source>
        <dbReference type="ARBA" id="ARBA00037590"/>
    </source>
</evidence>
<dbReference type="Gene3D" id="3.10.290.10">
    <property type="entry name" value="RNA-binding S4 domain"/>
    <property type="match status" value="1"/>
</dbReference>
<dbReference type="InterPro" id="IPR020094">
    <property type="entry name" value="TruA/RsuA/RluB/E/F_N"/>
</dbReference>
<evidence type="ECO:0000259" key="8">
    <source>
        <dbReference type="SMART" id="SM00363"/>
    </source>
</evidence>
<dbReference type="Gene3D" id="3.30.70.580">
    <property type="entry name" value="Pseudouridine synthase I, catalytic domain, N-terminal subdomain"/>
    <property type="match status" value="1"/>
</dbReference>
<dbReference type="OrthoDB" id="9807213at2"/>
<dbReference type="SUPFAM" id="SSF55174">
    <property type="entry name" value="Alpha-L RNA-binding motif"/>
    <property type="match status" value="1"/>
</dbReference>
<dbReference type="GO" id="GO:0003723">
    <property type="term" value="F:RNA binding"/>
    <property type="evidence" value="ECO:0007669"/>
    <property type="project" value="UniProtKB-KW"/>
</dbReference>
<dbReference type="GO" id="GO:0005829">
    <property type="term" value="C:cytosol"/>
    <property type="evidence" value="ECO:0007669"/>
    <property type="project" value="UniProtKB-ARBA"/>
</dbReference>
<dbReference type="InterPro" id="IPR000748">
    <property type="entry name" value="PsdUridine_synth_RsuA/RluB/E/F"/>
</dbReference>
<protein>
    <recommendedName>
        <fullName evidence="7">Pseudouridine synthase</fullName>
        <ecNumber evidence="7">5.4.99.-</ecNumber>
    </recommendedName>
</protein>
<dbReference type="EMBL" id="FOHK01000006">
    <property type="protein sequence ID" value="SET30777.1"/>
    <property type="molecule type" value="Genomic_DNA"/>
</dbReference>
<comment type="catalytic activity">
    <reaction evidence="4">
        <text>uridine(516) in 16S rRNA = pseudouridine(516) in 16S rRNA</text>
        <dbReference type="Rhea" id="RHEA:38867"/>
        <dbReference type="Rhea" id="RHEA-COMP:10089"/>
        <dbReference type="Rhea" id="RHEA-COMP:10090"/>
        <dbReference type="ChEBI" id="CHEBI:65314"/>
        <dbReference type="ChEBI" id="CHEBI:65315"/>
        <dbReference type="EC" id="5.4.99.19"/>
    </reaction>
</comment>
<reference evidence="9 10" key="1">
    <citation type="submission" date="2016-10" db="EMBL/GenBank/DDBJ databases">
        <authorList>
            <person name="de Groot N.N."/>
        </authorList>
    </citation>
    <scope>NUCLEOTIDE SEQUENCE [LARGE SCALE GENOMIC DNA]</scope>
    <source>
        <strain evidence="9 10">DSM 19706</strain>
    </source>
</reference>
<dbReference type="PANTHER" id="PTHR47683">
    <property type="entry name" value="PSEUDOURIDINE SYNTHASE FAMILY PROTEIN-RELATED"/>
    <property type="match status" value="1"/>
</dbReference>
<dbReference type="AlphaFoldDB" id="A0A1I0DF43"/>
<evidence type="ECO:0000256" key="2">
    <source>
        <dbReference type="ARBA" id="ARBA00022884"/>
    </source>
</evidence>
<dbReference type="RefSeq" id="WP_093328905.1">
    <property type="nucleotide sequence ID" value="NZ_AP027363.1"/>
</dbReference>
<proteinExistence type="inferred from homology"/>
<evidence type="ECO:0000313" key="10">
    <source>
        <dbReference type="Proteomes" id="UP000199308"/>
    </source>
</evidence>
<dbReference type="NCBIfam" id="TIGR00093">
    <property type="entry name" value="pseudouridine synthase"/>
    <property type="match status" value="1"/>
</dbReference>
<comment type="similarity">
    <text evidence="1 7">Belongs to the pseudouridine synthase RsuA family.</text>
</comment>
<dbReference type="Proteomes" id="UP000199308">
    <property type="component" value="Unassembled WGS sequence"/>
</dbReference>
<feature type="domain" description="RNA-binding S4" evidence="8">
    <location>
        <begin position="1"/>
        <end position="55"/>
    </location>
</feature>
<dbReference type="Gene3D" id="3.30.70.1560">
    <property type="entry name" value="Alpha-L RNA-binding motif"/>
    <property type="match status" value="1"/>
</dbReference>
<dbReference type="CDD" id="cd00165">
    <property type="entry name" value="S4"/>
    <property type="match status" value="1"/>
</dbReference>
<dbReference type="Pfam" id="PF00849">
    <property type="entry name" value="PseudoU_synth_2"/>
    <property type="match status" value="1"/>
</dbReference>
<accession>A0A1I0DF43</accession>
<dbReference type="InterPro" id="IPR042092">
    <property type="entry name" value="PsdUridine_s_RsuA/RluB/E/F_cat"/>
</dbReference>
<dbReference type="STRING" id="349064.SAMN05660429_01485"/>
<dbReference type="PROSITE" id="PS01149">
    <property type="entry name" value="PSI_RSU"/>
    <property type="match status" value="1"/>
</dbReference>
<gene>
    <name evidence="9" type="ORF">SAMN05660429_01485</name>
</gene>
<evidence type="ECO:0000256" key="3">
    <source>
        <dbReference type="ARBA" id="ARBA00023235"/>
    </source>
</evidence>
<evidence type="ECO:0000256" key="7">
    <source>
        <dbReference type="RuleBase" id="RU003887"/>
    </source>
</evidence>
<keyword evidence="2 6" id="KW-0694">RNA-binding</keyword>
<keyword evidence="10" id="KW-1185">Reference proteome</keyword>
<dbReference type="InterPro" id="IPR020103">
    <property type="entry name" value="PsdUridine_synth_cat_dom_sf"/>
</dbReference>
<dbReference type="InterPro" id="IPR036986">
    <property type="entry name" value="S4_RNA-bd_sf"/>
</dbReference>
<keyword evidence="3 7" id="KW-0413">Isomerase</keyword>
<evidence type="ECO:0000256" key="6">
    <source>
        <dbReference type="PROSITE-ProRule" id="PRU00182"/>
    </source>
</evidence>
<dbReference type="SMART" id="SM00363">
    <property type="entry name" value="S4"/>
    <property type="match status" value="1"/>
</dbReference>
<dbReference type="FunFam" id="3.30.70.1560:FF:000001">
    <property type="entry name" value="Pseudouridine synthase"/>
    <property type="match status" value="1"/>
</dbReference>
<dbReference type="InterPro" id="IPR006145">
    <property type="entry name" value="PsdUridine_synth_RsuA/RluA"/>
</dbReference>
<name>A0A1I0DF43_THASX</name>
<dbReference type="SUPFAM" id="SSF55120">
    <property type="entry name" value="Pseudouridine synthase"/>
    <property type="match status" value="1"/>
</dbReference>
<dbReference type="InterPro" id="IPR050343">
    <property type="entry name" value="RsuA_PseudoU_synthase"/>
</dbReference>
<organism evidence="9 10">
    <name type="scientific">Thalassotalea agarivorans</name>
    <name type="common">Thalassomonas agarivorans</name>
    <dbReference type="NCBI Taxonomy" id="349064"/>
    <lineage>
        <taxon>Bacteria</taxon>
        <taxon>Pseudomonadati</taxon>
        <taxon>Pseudomonadota</taxon>
        <taxon>Gammaproteobacteria</taxon>
        <taxon>Alteromonadales</taxon>
        <taxon>Colwelliaceae</taxon>
        <taxon>Thalassotalea</taxon>
    </lineage>
</organism>
<dbReference type="PANTHER" id="PTHR47683:SF4">
    <property type="entry name" value="PSEUDOURIDINE SYNTHASE"/>
    <property type="match status" value="1"/>
</dbReference>
<evidence type="ECO:0000313" key="9">
    <source>
        <dbReference type="EMBL" id="SET30777.1"/>
    </source>
</evidence>
<dbReference type="PROSITE" id="PS50889">
    <property type="entry name" value="S4"/>
    <property type="match status" value="1"/>
</dbReference>
<dbReference type="Pfam" id="PF01479">
    <property type="entry name" value="S4"/>
    <property type="match status" value="1"/>
</dbReference>
<evidence type="ECO:0000256" key="4">
    <source>
        <dbReference type="ARBA" id="ARBA00036749"/>
    </source>
</evidence>
<dbReference type="EC" id="5.4.99.-" evidence="7"/>
<dbReference type="InterPro" id="IPR002942">
    <property type="entry name" value="S4_RNA-bd"/>
</dbReference>
<comment type="function">
    <text evidence="5">Responsible for synthesis of pseudouridine from uracil-516 in 16S ribosomal RNA.</text>
</comment>
<sequence>MRLDKYICKSTELSRNEAKKLLKSGKVTLNGAVEKVPTVKVAETDRVAIEGFNLSVRDTRYIMMYKPLDTICSNKDELYPSILNFLDIDKAFDLNIAGRLDADTTGLVLLTDDGVWMHNIISPKKLCPKRYRVWLDEPLVADAEESFKRGIQLRGENQLTKPATLERISDSEVLLTIIEGKYHQVKRMFAALGNHVNALHREQIGEIVLDIDLEPGEWRALTEQEIASVS</sequence>
<dbReference type="CDD" id="cd02553">
    <property type="entry name" value="PseudoU_synth_RsuA"/>
    <property type="match status" value="1"/>
</dbReference>
<evidence type="ECO:0000256" key="1">
    <source>
        <dbReference type="ARBA" id="ARBA00008348"/>
    </source>
</evidence>